<evidence type="ECO:0000259" key="1">
    <source>
        <dbReference type="SMART" id="SM00717"/>
    </source>
</evidence>
<dbReference type="SUPFAM" id="SSF46689">
    <property type="entry name" value="Homeodomain-like"/>
    <property type="match status" value="1"/>
</dbReference>
<feature type="domain" description="Myb-like" evidence="1">
    <location>
        <begin position="148"/>
        <end position="195"/>
    </location>
</feature>
<organism evidence="2 3">
    <name type="scientific">Clostridium perfringens</name>
    <dbReference type="NCBI Taxonomy" id="1502"/>
    <lineage>
        <taxon>Bacteria</taxon>
        <taxon>Bacillati</taxon>
        <taxon>Bacillota</taxon>
        <taxon>Clostridia</taxon>
        <taxon>Eubacteriales</taxon>
        <taxon>Clostridiaceae</taxon>
        <taxon>Clostridium</taxon>
    </lineage>
</organism>
<name>A0AB37C9E2_CLOPF</name>
<gene>
    <name evidence="2" type="ORF">CYK91_02930</name>
</gene>
<dbReference type="SMART" id="SM00717">
    <property type="entry name" value="SANT"/>
    <property type="match status" value="2"/>
</dbReference>
<comment type="caution">
    <text evidence="2">The sequence shown here is derived from an EMBL/GenBank/DDBJ whole genome shotgun (WGS) entry which is preliminary data.</text>
</comment>
<evidence type="ECO:0000313" key="3">
    <source>
        <dbReference type="Proteomes" id="UP000247117"/>
    </source>
</evidence>
<sequence>MAGRIWTEEDINYLEEKWGVVSVDVIAKKLNRTILSVRKKASYLKLGKWIDNIQYIKFKDLIIALGYSRSGYCYLKKKLKDLDFPILIKKVSKMKIEVVDIEEFWKWAEKNKNELNFANFNEGVLGKEPNWVKEKRKADQINPAKVNVKKRWTNEEDNLLIAKVKSNNYTYKMISEDLFRTESAIKRRLINLNVPYRPIPEEWKPWSEEEENKAITLREQGYDCFAIGRILGRTQMSVVDKLRSYF</sequence>
<protein>
    <recommendedName>
        <fullName evidence="1">Myb-like domain-containing protein</fullName>
    </recommendedName>
</protein>
<dbReference type="InterPro" id="IPR009057">
    <property type="entry name" value="Homeodomain-like_sf"/>
</dbReference>
<dbReference type="EMBL" id="PJTB01000001">
    <property type="protein sequence ID" value="PWX42098.1"/>
    <property type="molecule type" value="Genomic_DNA"/>
</dbReference>
<accession>A0AB37C9E2</accession>
<reference evidence="2 3" key="1">
    <citation type="journal article" date="2018" name="BMC Genomics">
        <title>Whole genome analysis reveals the diversity and evolutionary relationships between necrotic enteritis-causing strains of Clostridium perfringens.</title>
        <authorList>
            <person name="Lacey J.A."/>
            <person name="Allnutt T.R."/>
            <person name="Vezina B."/>
            <person name="Van T.T.H."/>
            <person name="Stent T."/>
            <person name="Han X."/>
            <person name="Rood J.I."/>
            <person name="Wade B."/>
            <person name="Keyburn A.L."/>
            <person name="Seeman T."/>
            <person name="Chen H."/>
            <person name="Haring V."/>
            <person name="Johanesen P.A."/>
            <person name="Lyras D."/>
            <person name="Moore R.J."/>
        </authorList>
    </citation>
    <scope>NUCLEOTIDE SEQUENCE [LARGE SCALE GENOMIC DNA]</scope>
    <source>
        <strain evidence="2 3">EUR-NE15</strain>
    </source>
</reference>
<dbReference type="AlphaFoldDB" id="A0AB37C9E2"/>
<evidence type="ECO:0000313" key="2">
    <source>
        <dbReference type="EMBL" id="PWX42098.1"/>
    </source>
</evidence>
<dbReference type="RefSeq" id="WP_110083177.1">
    <property type="nucleotide sequence ID" value="NZ_PJTB01000001.1"/>
</dbReference>
<proteinExistence type="predicted"/>
<dbReference type="InterPro" id="IPR001005">
    <property type="entry name" value="SANT/Myb"/>
</dbReference>
<feature type="domain" description="Myb-like" evidence="1">
    <location>
        <begin position="2"/>
        <end position="47"/>
    </location>
</feature>
<dbReference type="Proteomes" id="UP000247117">
    <property type="component" value="Unassembled WGS sequence"/>
</dbReference>